<evidence type="ECO:0000313" key="2">
    <source>
        <dbReference type="Proteomes" id="UP001165289"/>
    </source>
</evidence>
<evidence type="ECO:0000313" key="1">
    <source>
        <dbReference type="EMBL" id="KAI6646035.1"/>
    </source>
</evidence>
<dbReference type="Proteomes" id="UP001165289">
    <property type="component" value="Unassembled WGS sequence"/>
</dbReference>
<comment type="caution">
    <text evidence="1">The sequence shown here is derived from an EMBL/GenBank/DDBJ whole genome shotgun (WGS) entry which is preliminary data.</text>
</comment>
<accession>A0AAV7JBB8</accession>
<gene>
    <name evidence="1" type="ORF">LOD99_9565</name>
</gene>
<dbReference type="AlphaFoldDB" id="A0AAV7JBB8"/>
<dbReference type="EMBL" id="JAKMXF010000364">
    <property type="protein sequence ID" value="KAI6646035.1"/>
    <property type="molecule type" value="Genomic_DNA"/>
</dbReference>
<sequence>MACSITAHSTFPFCFRPVALIALKEEYSRVKLIIDTIVNLQTYHIIQDGLSLIGSHAQVEMVRSLFDTKMAGLLDGAGVAFCYLCIAMDSQIKSLEWPRSGFLINRLTSDARQLFEEVGED</sequence>
<proteinExistence type="predicted"/>
<protein>
    <submittedName>
        <fullName evidence="1">Uncharacterized protein</fullName>
    </submittedName>
</protein>
<organism evidence="1 2">
    <name type="scientific">Oopsacas minuta</name>
    <dbReference type="NCBI Taxonomy" id="111878"/>
    <lineage>
        <taxon>Eukaryota</taxon>
        <taxon>Metazoa</taxon>
        <taxon>Porifera</taxon>
        <taxon>Hexactinellida</taxon>
        <taxon>Hexasterophora</taxon>
        <taxon>Lyssacinosida</taxon>
        <taxon>Leucopsacidae</taxon>
        <taxon>Oopsacas</taxon>
    </lineage>
</organism>
<name>A0AAV7JBB8_9METZ</name>
<keyword evidence="2" id="KW-1185">Reference proteome</keyword>
<reference evidence="1 2" key="1">
    <citation type="journal article" date="2023" name="BMC Biol.">
        <title>The compact genome of the sponge Oopsacas minuta (Hexactinellida) is lacking key metazoan core genes.</title>
        <authorList>
            <person name="Santini S."/>
            <person name="Schenkelaars Q."/>
            <person name="Jourda C."/>
            <person name="Duchesne M."/>
            <person name="Belahbib H."/>
            <person name="Rocher C."/>
            <person name="Selva M."/>
            <person name="Riesgo A."/>
            <person name="Vervoort M."/>
            <person name="Leys S.P."/>
            <person name="Kodjabachian L."/>
            <person name="Le Bivic A."/>
            <person name="Borchiellini C."/>
            <person name="Claverie J.M."/>
            <person name="Renard E."/>
        </authorList>
    </citation>
    <scope>NUCLEOTIDE SEQUENCE [LARGE SCALE GENOMIC DNA]</scope>
    <source>
        <strain evidence="1">SPO-2</strain>
    </source>
</reference>